<dbReference type="InterPro" id="IPR027470">
    <property type="entry name" value="Cation_efflux_CTD"/>
</dbReference>
<protein>
    <recommendedName>
        <fullName evidence="15">Zinc transporter 2</fullName>
    </recommendedName>
</protein>
<dbReference type="AlphaFoldDB" id="A0AAV5VGH9"/>
<proteinExistence type="inferred from homology"/>
<feature type="transmembrane region" description="Helical" evidence="10">
    <location>
        <begin position="81"/>
        <end position="98"/>
    </location>
</feature>
<dbReference type="Pfam" id="PF16916">
    <property type="entry name" value="ZT_dimer"/>
    <property type="match status" value="1"/>
</dbReference>
<dbReference type="GO" id="GO:0010043">
    <property type="term" value="P:response to zinc ion"/>
    <property type="evidence" value="ECO:0007669"/>
    <property type="project" value="TreeGrafter"/>
</dbReference>
<evidence type="ECO:0000256" key="5">
    <source>
        <dbReference type="ARBA" id="ARBA00022906"/>
    </source>
</evidence>
<feature type="domain" description="Cation efflux protein transmembrane" evidence="11">
    <location>
        <begin position="48"/>
        <end position="276"/>
    </location>
</feature>
<dbReference type="GO" id="GO:0005886">
    <property type="term" value="C:plasma membrane"/>
    <property type="evidence" value="ECO:0007669"/>
    <property type="project" value="TreeGrafter"/>
</dbReference>
<sequence length="369" mass="40019">SHDHDDDQRGLEAGMHTGSVSSIASSGSGHCHDDFTQQQTQRRAEIVLWVVTGLSVVFIAIEATGGFIAGSLAIITDAGHLLSDLLSFIISIVAIRTARHPASRRLSFGYYRAEIIGALISIIILWVLTTVLVLLAIERIVANKYDVDPNTMLITAGCGVLFNILMAAVLMFGSGGHGHSHGGLRYGSHGHSHGGNDGHSHEGEEGTSSTRKNVNVRAAFVHVIGDLVQSVGVLIAAIIIKFTDWQIADPICTFVFSIIVLFTTITVLKDIFYVLMEATPTHIDYASLRTDLAKLDNVAAVHDLHVWSLNMEKSALSVHLAVDHADRACDTINTARQMILKRYPVHLVTIQAEPFDKSMNECNKCQPVS</sequence>
<evidence type="ECO:0000256" key="3">
    <source>
        <dbReference type="ARBA" id="ARBA00022448"/>
    </source>
</evidence>
<keyword evidence="5" id="KW-0864">Zinc transport</keyword>
<dbReference type="InterPro" id="IPR050681">
    <property type="entry name" value="CDF/SLC30A"/>
</dbReference>
<feature type="transmembrane region" description="Helical" evidence="10">
    <location>
        <begin position="46"/>
        <end position="75"/>
    </location>
</feature>
<gene>
    <name evidence="13" type="ORF">PFISCL1PPCAC_8665</name>
</gene>
<evidence type="ECO:0000256" key="10">
    <source>
        <dbReference type="SAM" id="Phobius"/>
    </source>
</evidence>
<feature type="transmembrane region" description="Helical" evidence="10">
    <location>
        <begin position="152"/>
        <end position="172"/>
    </location>
</feature>
<evidence type="ECO:0000256" key="4">
    <source>
        <dbReference type="ARBA" id="ARBA00022692"/>
    </source>
</evidence>
<feature type="transmembrane region" description="Helical" evidence="10">
    <location>
        <begin position="246"/>
        <end position="268"/>
    </location>
</feature>
<keyword evidence="6 10" id="KW-1133">Transmembrane helix</keyword>
<dbReference type="FunFam" id="1.20.1510.10:FF:000027">
    <property type="entry name" value="Zinc transporter ttm-1"/>
    <property type="match status" value="1"/>
</dbReference>
<accession>A0AAV5VGH9</accession>
<dbReference type="EMBL" id="BTSY01000003">
    <property type="protein sequence ID" value="GMT17368.1"/>
    <property type="molecule type" value="Genomic_DNA"/>
</dbReference>
<evidence type="ECO:0000313" key="14">
    <source>
        <dbReference type="Proteomes" id="UP001432322"/>
    </source>
</evidence>
<evidence type="ECO:0000256" key="9">
    <source>
        <dbReference type="SAM" id="MobiDB-lite"/>
    </source>
</evidence>
<feature type="region of interest" description="Disordered" evidence="9">
    <location>
        <begin position="186"/>
        <end position="208"/>
    </location>
</feature>
<dbReference type="SUPFAM" id="SSF160240">
    <property type="entry name" value="Cation efflux protein cytoplasmic domain-like"/>
    <property type="match status" value="1"/>
</dbReference>
<organism evidence="13 14">
    <name type="scientific">Pristionchus fissidentatus</name>
    <dbReference type="NCBI Taxonomy" id="1538716"/>
    <lineage>
        <taxon>Eukaryota</taxon>
        <taxon>Metazoa</taxon>
        <taxon>Ecdysozoa</taxon>
        <taxon>Nematoda</taxon>
        <taxon>Chromadorea</taxon>
        <taxon>Rhabditida</taxon>
        <taxon>Rhabditina</taxon>
        <taxon>Diplogasteromorpha</taxon>
        <taxon>Diplogasteroidea</taxon>
        <taxon>Neodiplogasteridae</taxon>
        <taxon>Pristionchus</taxon>
    </lineage>
</organism>
<keyword evidence="5" id="KW-0862">Zinc</keyword>
<dbReference type="InterPro" id="IPR002524">
    <property type="entry name" value="Cation_efflux"/>
</dbReference>
<keyword evidence="7" id="KW-0406">Ion transport</keyword>
<keyword evidence="4 10" id="KW-0812">Transmembrane</keyword>
<evidence type="ECO:0000256" key="7">
    <source>
        <dbReference type="ARBA" id="ARBA00023065"/>
    </source>
</evidence>
<dbReference type="NCBIfam" id="TIGR01297">
    <property type="entry name" value="CDF"/>
    <property type="match status" value="1"/>
</dbReference>
<evidence type="ECO:0000256" key="8">
    <source>
        <dbReference type="ARBA" id="ARBA00023136"/>
    </source>
</evidence>
<keyword evidence="8 10" id="KW-0472">Membrane</keyword>
<dbReference type="GO" id="GO:0005385">
    <property type="term" value="F:zinc ion transmembrane transporter activity"/>
    <property type="evidence" value="ECO:0007669"/>
    <property type="project" value="TreeGrafter"/>
</dbReference>
<feature type="transmembrane region" description="Helical" evidence="10">
    <location>
        <begin position="110"/>
        <end position="137"/>
    </location>
</feature>
<comment type="caution">
    <text evidence="13">The sequence shown here is derived from an EMBL/GenBank/DDBJ whole genome shotgun (WGS) entry which is preliminary data.</text>
</comment>
<evidence type="ECO:0000259" key="12">
    <source>
        <dbReference type="Pfam" id="PF16916"/>
    </source>
</evidence>
<dbReference type="PANTHER" id="PTHR11562">
    <property type="entry name" value="CATION EFFLUX PROTEIN/ ZINC TRANSPORTER"/>
    <property type="match status" value="1"/>
</dbReference>
<dbReference type="PANTHER" id="PTHR11562:SF84">
    <property type="entry name" value="LD05335P"/>
    <property type="match status" value="1"/>
</dbReference>
<evidence type="ECO:0000313" key="13">
    <source>
        <dbReference type="EMBL" id="GMT17368.1"/>
    </source>
</evidence>
<feature type="non-terminal residue" evidence="13">
    <location>
        <position position="369"/>
    </location>
</feature>
<evidence type="ECO:0008006" key="15">
    <source>
        <dbReference type="Google" id="ProtNLM"/>
    </source>
</evidence>
<name>A0AAV5VGH9_9BILA</name>
<evidence type="ECO:0000256" key="2">
    <source>
        <dbReference type="ARBA" id="ARBA00008873"/>
    </source>
</evidence>
<evidence type="ECO:0000256" key="1">
    <source>
        <dbReference type="ARBA" id="ARBA00004141"/>
    </source>
</evidence>
<dbReference type="InterPro" id="IPR036837">
    <property type="entry name" value="Cation_efflux_CTD_sf"/>
</dbReference>
<dbReference type="Proteomes" id="UP001432322">
    <property type="component" value="Unassembled WGS sequence"/>
</dbReference>
<evidence type="ECO:0000259" key="11">
    <source>
        <dbReference type="Pfam" id="PF01545"/>
    </source>
</evidence>
<keyword evidence="14" id="KW-1185">Reference proteome</keyword>
<feature type="transmembrane region" description="Helical" evidence="10">
    <location>
        <begin position="219"/>
        <end position="240"/>
    </location>
</feature>
<comment type="similarity">
    <text evidence="2">Belongs to the cation diffusion facilitator (CDF) transporter (TC 2.A.4) family. SLC30A subfamily.</text>
</comment>
<comment type="subcellular location">
    <subcellularLocation>
        <location evidence="1">Membrane</location>
        <topology evidence="1">Multi-pass membrane protein</topology>
    </subcellularLocation>
</comment>
<evidence type="ECO:0000256" key="6">
    <source>
        <dbReference type="ARBA" id="ARBA00022989"/>
    </source>
</evidence>
<dbReference type="InterPro" id="IPR027469">
    <property type="entry name" value="Cation_efflux_TMD_sf"/>
</dbReference>
<reference evidence="13" key="1">
    <citation type="submission" date="2023-10" db="EMBL/GenBank/DDBJ databases">
        <title>Genome assembly of Pristionchus species.</title>
        <authorList>
            <person name="Yoshida K."/>
            <person name="Sommer R.J."/>
        </authorList>
    </citation>
    <scope>NUCLEOTIDE SEQUENCE</scope>
    <source>
        <strain evidence="13">RS5133</strain>
    </source>
</reference>
<feature type="non-terminal residue" evidence="13">
    <location>
        <position position="1"/>
    </location>
</feature>
<feature type="compositionally biased region" description="Basic and acidic residues" evidence="9">
    <location>
        <begin position="194"/>
        <end position="204"/>
    </location>
</feature>
<dbReference type="InterPro" id="IPR058533">
    <property type="entry name" value="Cation_efflux_TM"/>
</dbReference>
<dbReference type="SUPFAM" id="SSF161111">
    <property type="entry name" value="Cation efflux protein transmembrane domain-like"/>
    <property type="match status" value="1"/>
</dbReference>
<dbReference type="Pfam" id="PF01545">
    <property type="entry name" value="Cation_efflux"/>
    <property type="match status" value="1"/>
</dbReference>
<dbReference type="Gene3D" id="1.20.1510.10">
    <property type="entry name" value="Cation efflux protein transmembrane domain"/>
    <property type="match status" value="1"/>
</dbReference>
<keyword evidence="3" id="KW-0813">Transport</keyword>
<feature type="domain" description="Cation efflux protein cytoplasmic" evidence="12">
    <location>
        <begin position="280"/>
        <end position="354"/>
    </location>
</feature>